<protein>
    <submittedName>
        <fullName evidence="1">Uncharacterized protein</fullName>
    </submittedName>
</protein>
<dbReference type="AlphaFoldDB" id="A0A843WPU1"/>
<keyword evidence="2" id="KW-1185">Reference proteome</keyword>
<reference evidence="1" key="1">
    <citation type="submission" date="2017-07" db="EMBL/GenBank/DDBJ databases">
        <title>Taro Niue Genome Assembly and Annotation.</title>
        <authorList>
            <person name="Atibalentja N."/>
            <person name="Keating K."/>
            <person name="Fields C.J."/>
        </authorList>
    </citation>
    <scope>NUCLEOTIDE SEQUENCE</scope>
    <source>
        <strain evidence="1">Niue_2</strain>
        <tissue evidence="1">Leaf</tissue>
    </source>
</reference>
<sequence length="195" mass="22032">MHHSCQQVLLENGFQNHVGCWNPRTVDRQPGVVDRRALSVDRYTSSVDRLFSHIPLLTLESPGDSPSNQLVAHLMGSCEIIRVARLESDKLSFKNINANEGQEGRTNIYCKDGVDTPHTGVDTMFQDLRQKVDTKCRQVDTRWLSQKACFAVWDMVSTLNHLKSTLETSPRELICQSGTVCRHTSWAGRHTPESL</sequence>
<evidence type="ECO:0000313" key="2">
    <source>
        <dbReference type="Proteomes" id="UP000652761"/>
    </source>
</evidence>
<dbReference type="EMBL" id="NMUH01004436">
    <property type="protein sequence ID" value="MQM09656.1"/>
    <property type="molecule type" value="Genomic_DNA"/>
</dbReference>
<name>A0A843WPU1_COLES</name>
<organism evidence="1 2">
    <name type="scientific">Colocasia esculenta</name>
    <name type="common">Wild taro</name>
    <name type="synonym">Arum esculentum</name>
    <dbReference type="NCBI Taxonomy" id="4460"/>
    <lineage>
        <taxon>Eukaryota</taxon>
        <taxon>Viridiplantae</taxon>
        <taxon>Streptophyta</taxon>
        <taxon>Embryophyta</taxon>
        <taxon>Tracheophyta</taxon>
        <taxon>Spermatophyta</taxon>
        <taxon>Magnoliopsida</taxon>
        <taxon>Liliopsida</taxon>
        <taxon>Araceae</taxon>
        <taxon>Aroideae</taxon>
        <taxon>Colocasieae</taxon>
        <taxon>Colocasia</taxon>
    </lineage>
</organism>
<gene>
    <name evidence="1" type="ORF">Taro_042531</name>
</gene>
<comment type="caution">
    <text evidence="1">The sequence shown here is derived from an EMBL/GenBank/DDBJ whole genome shotgun (WGS) entry which is preliminary data.</text>
</comment>
<accession>A0A843WPU1</accession>
<proteinExistence type="predicted"/>
<dbReference type="Proteomes" id="UP000652761">
    <property type="component" value="Unassembled WGS sequence"/>
</dbReference>
<evidence type="ECO:0000313" key="1">
    <source>
        <dbReference type="EMBL" id="MQM09656.1"/>
    </source>
</evidence>